<dbReference type="PROSITE" id="PS50837">
    <property type="entry name" value="NACHT"/>
    <property type="match status" value="1"/>
</dbReference>
<protein>
    <recommendedName>
        <fullName evidence="4">NACHT domain-containing protein</fullName>
    </recommendedName>
</protein>
<dbReference type="SMART" id="SM00248">
    <property type="entry name" value="ANK"/>
    <property type="match status" value="7"/>
</dbReference>
<feature type="repeat" description="ANK" evidence="2">
    <location>
        <begin position="1383"/>
        <end position="1415"/>
    </location>
</feature>
<dbReference type="InterPro" id="IPR027417">
    <property type="entry name" value="P-loop_NTPase"/>
</dbReference>
<evidence type="ECO:0000259" key="4">
    <source>
        <dbReference type="PROSITE" id="PS50837"/>
    </source>
</evidence>
<evidence type="ECO:0000256" key="3">
    <source>
        <dbReference type="SAM" id="MobiDB-lite"/>
    </source>
</evidence>
<dbReference type="InterPro" id="IPR029058">
    <property type="entry name" value="AB_hydrolase_fold"/>
</dbReference>
<feature type="region of interest" description="Disordered" evidence="3">
    <location>
        <begin position="351"/>
        <end position="410"/>
    </location>
</feature>
<evidence type="ECO:0000313" key="6">
    <source>
        <dbReference type="Proteomes" id="UP001239445"/>
    </source>
</evidence>
<keyword evidence="6" id="KW-1185">Reference proteome</keyword>
<dbReference type="SUPFAM" id="SSF52540">
    <property type="entry name" value="P-loop containing nucleoside triphosphate hydrolases"/>
    <property type="match status" value="1"/>
</dbReference>
<dbReference type="Gene3D" id="3.40.50.1820">
    <property type="entry name" value="alpha/beta hydrolase"/>
    <property type="match status" value="1"/>
</dbReference>
<dbReference type="InterPro" id="IPR002110">
    <property type="entry name" value="Ankyrin_rpt"/>
</dbReference>
<dbReference type="Pfam" id="PF12796">
    <property type="entry name" value="Ank_2"/>
    <property type="match status" value="2"/>
</dbReference>
<feature type="compositionally biased region" description="Low complexity" evidence="3">
    <location>
        <begin position="381"/>
        <end position="395"/>
    </location>
</feature>
<feature type="domain" description="NACHT" evidence="4">
    <location>
        <begin position="463"/>
        <end position="582"/>
    </location>
</feature>
<name>A0AAJ0BKK1_9PEZI</name>
<feature type="repeat" description="ANK" evidence="2">
    <location>
        <begin position="1345"/>
        <end position="1382"/>
    </location>
</feature>
<dbReference type="InterPro" id="IPR007111">
    <property type="entry name" value="NACHT_NTPase"/>
</dbReference>
<dbReference type="PANTHER" id="PTHR10039:SF5">
    <property type="entry name" value="NACHT DOMAIN-CONTAINING PROTEIN"/>
    <property type="match status" value="1"/>
</dbReference>
<dbReference type="Gene3D" id="3.40.50.300">
    <property type="entry name" value="P-loop containing nucleotide triphosphate hydrolases"/>
    <property type="match status" value="1"/>
</dbReference>
<dbReference type="SUPFAM" id="SSF48403">
    <property type="entry name" value="Ankyrin repeat"/>
    <property type="match status" value="1"/>
</dbReference>
<dbReference type="InterPro" id="IPR036770">
    <property type="entry name" value="Ankyrin_rpt-contain_sf"/>
</dbReference>
<dbReference type="PROSITE" id="PS50297">
    <property type="entry name" value="ANK_REP_REGION"/>
    <property type="match status" value="3"/>
</dbReference>
<comment type="caution">
    <text evidence="5">The sequence shown here is derived from an EMBL/GenBank/DDBJ whole genome shotgun (WGS) entry which is preliminary data.</text>
</comment>
<evidence type="ECO:0000256" key="1">
    <source>
        <dbReference type="ARBA" id="ARBA00022737"/>
    </source>
</evidence>
<dbReference type="Gene3D" id="1.25.40.20">
    <property type="entry name" value="Ankyrin repeat-containing domain"/>
    <property type="match status" value="2"/>
</dbReference>
<reference evidence="5" key="1">
    <citation type="submission" date="2023-06" db="EMBL/GenBank/DDBJ databases">
        <title>Genome-scale phylogeny and comparative genomics of the fungal order Sordariales.</title>
        <authorList>
            <consortium name="Lawrence Berkeley National Laboratory"/>
            <person name="Hensen N."/>
            <person name="Bonometti L."/>
            <person name="Westerberg I."/>
            <person name="Brannstrom I.O."/>
            <person name="Guillou S."/>
            <person name="Cros-Aarteil S."/>
            <person name="Calhoun S."/>
            <person name="Haridas S."/>
            <person name="Kuo A."/>
            <person name="Mondo S."/>
            <person name="Pangilinan J."/>
            <person name="Riley R."/>
            <person name="Labutti K."/>
            <person name="Andreopoulos B."/>
            <person name="Lipzen A."/>
            <person name="Chen C."/>
            <person name="Yanf M."/>
            <person name="Daum C."/>
            <person name="Ng V."/>
            <person name="Clum A."/>
            <person name="Steindorff A."/>
            <person name="Ohm R."/>
            <person name="Martin F."/>
            <person name="Silar P."/>
            <person name="Natvig D."/>
            <person name="Lalanne C."/>
            <person name="Gautier V."/>
            <person name="Ament-Velasquez S.L."/>
            <person name="Kruys A."/>
            <person name="Hutchinson M.I."/>
            <person name="Powell A.J."/>
            <person name="Barry K."/>
            <person name="Miller A.N."/>
            <person name="Grigoriev I.V."/>
            <person name="Debuchy R."/>
            <person name="Gladieux P."/>
            <person name="Thoren M.H."/>
            <person name="Johannesson H."/>
        </authorList>
    </citation>
    <scope>NUCLEOTIDE SEQUENCE</scope>
    <source>
        <strain evidence="5">PSN4</strain>
    </source>
</reference>
<dbReference type="Proteomes" id="UP001239445">
    <property type="component" value="Unassembled WGS sequence"/>
</dbReference>
<keyword evidence="2" id="KW-0040">ANK repeat</keyword>
<feature type="repeat" description="ANK" evidence="2">
    <location>
        <begin position="1239"/>
        <end position="1272"/>
    </location>
</feature>
<proteinExistence type="predicted"/>
<feature type="repeat" description="ANK" evidence="2">
    <location>
        <begin position="1273"/>
        <end position="1307"/>
    </location>
</feature>
<evidence type="ECO:0000313" key="5">
    <source>
        <dbReference type="EMBL" id="KAK1759655.1"/>
    </source>
</evidence>
<sequence>MTNRIEIHDNGLTVLYDAEQPAIDILFVHGFTGHPKDTWTLKKSKVPLAIRQKKHQLDDDSAGADRSSKIRRLRLFNRASSASSGATSSTASAVRSATVKDISDAERQNHKDVYWPLDLLPQTLPNSRILTYGYDTKVRHWISGQVSKKTVYDHGWDLLYSLEATRRDPCEKERPILFIAHSLGGIVVKEALRRSHGCQSTKPHYYNVYESVRGVLFFGTPHRGADPLSFLHHVLSASIQALGTQVNDQIVNTLMPNSERLLELRDEFSVMCHERNWHVYSFQEEYGVAGLFQSKVVDDQSSCLNDPVVETKQHISSNHMDMCRFHGIQDPGYSKVAAAITFIFDTIQTKDQNAQPDTLPGHTGPEDIAPIPSGVDEEGNPSAISSSPDEASSLPEHSRAHPRTTRQIPEEVKQSLIEQLYFAKIDERLTNLVSAQGKTCRWFLEKPEYRSWRDASKQHEHKGFLWIKGNPGTGKSTLMKFLFEDLKANSKSDPSRITLSFFFLARGTIEEKSTTGLYRSLLHQLFEKAPELKDSLEWLTSDGARSIRKTGWPEEALKRTLQHAVQKLDFRSLTLFVDALDECDDNQVRDMVCFFEDLCEDAESLRLRLNICFSSRHYPHIEIQQGLEITLEHEAGHRDDIQSYIRSRLRLRKSKQADGLQAEILDRSSFIFLWVVLVVDILNSEYPTKPLDKMRNRLREIPPKLADLFDMILNRDKENTDILKTCLTWILFSSTPLKPEELYFAVQFNHSEDATGFWDREAVSPEDILASVRSCSKGLAEITRNKASEVQFIHESVREFLLGRYGAQWFGDEDEEFVGRGHELLKSGCLLQIHAAWKEYEKRQIIDVLEDIDGVNAEFPFLGYATRHVLGHANCAQQHGKDQQICLDDFPLRRWVVLSNAHEIYKIRKHDTSITLLYILAEKGLSGLIRACDSTNSCFEVENHRYGLPIFAALMSGSHEAVLALLESEATGHSAEPELLGLCQKYQERGHNKMKFGRDFIFPKQKRAVDYIFDQNDEILLEFLIVLGRVRFDEPFRGKKLFSFALEEGREVVALLLLRKCAPDLGPQDDNRFLSTAVENDLGGVVELLLELGVDPSLRLQSPPFEIPLLSAVQNASESVVKRILAYCFYADGRPKRPELHYEVLKEAVILGRMPFVNLFLGPGIDITSGSDQYLDLLHEAAVRRHGDVVGLFIDAWVRCKTKDGHELRALLIAVTMGDQESVASLLMSGTNIELRDPRGRTALSYAVRCQNSEGMIRKLIDYGADIQTVDNGNRTLLHHAAMSFHVDPRVVDLLIGTTANIDAKDSTGRTPLSHAVCMKEKGDSFMFIKKLLANGADIEAADNLGRTPLSYASENGFLGPLGAGPLSLLLKSGANVESRDNQGRTPLFHAIETESFGPYRLLLDHGAMSDIKDNRGYEPLLPVAWMDEWN</sequence>
<evidence type="ECO:0000256" key="2">
    <source>
        <dbReference type="PROSITE-ProRule" id="PRU00023"/>
    </source>
</evidence>
<feature type="repeat" description="ANK" evidence="2">
    <location>
        <begin position="1308"/>
        <end position="1344"/>
    </location>
</feature>
<organism evidence="5 6">
    <name type="scientific">Echria macrotheca</name>
    <dbReference type="NCBI Taxonomy" id="438768"/>
    <lineage>
        <taxon>Eukaryota</taxon>
        <taxon>Fungi</taxon>
        <taxon>Dikarya</taxon>
        <taxon>Ascomycota</taxon>
        <taxon>Pezizomycotina</taxon>
        <taxon>Sordariomycetes</taxon>
        <taxon>Sordariomycetidae</taxon>
        <taxon>Sordariales</taxon>
        <taxon>Schizotheciaceae</taxon>
        <taxon>Echria</taxon>
    </lineage>
</organism>
<gene>
    <name evidence="5" type="ORF">QBC47DRAFT_410400</name>
</gene>
<dbReference type="EMBL" id="MU839828">
    <property type="protein sequence ID" value="KAK1759655.1"/>
    <property type="molecule type" value="Genomic_DNA"/>
</dbReference>
<dbReference type="InterPro" id="IPR056884">
    <property type="entry name" value="NPHP3-like_N"/>
</dbReference>
<dbReference type="Pfam" id="PF24883">
    <property type="entry name" value="NPHP3_N"/>
    <property type="match status" value="1"/>
</dbReference>
<dbReference type="SUPFAM" id="SSF53474">
    <property type="entry name" value="alpha/beta-Hydrolases"/>
    <property type="match status" value="1"/>
</dbReference>
<dbReference type="PROSITE" id="PS50088">
    <property type="entry name" value="ANK_REPEAT"/>
    <property type="match status" value="5"/>
</dbReference>
<accession>A0AAJ0BKK1</accession>
<keyword evidence="1" id="KW-0677">Repeat</keyword>
<dbReference type="PANTHER" id="PTHR10039">
    <property type="entry name" value="AMELOGENIN"/>
    <property type="match status" value="1"/>
</dbReference>